<dbReference type="InterPro" id="IPR002401">
    <property type="entry name" value="Cyt_P450_E_grp-I"/>
</dbReference>
<organism evidence="10 11">
    <name type="scientific">Amblyomma americanum</name>
    <name type="common">Lone star tick</name>
    <dbReference type="NCBI Taxonomy" id="6943"/>
    <lineage>
        <taxon>Eukaryota</taxon>
        <taxon>Metazoa</taxon>
        <taxon>Ecdysozoa</taxon>
        <taxon>Arthropoda</taxon>
        <taxon>Chelicerata</taxon>
        <taxon>Arachnida</taxon>
        <taxon>Acari</taxon>
        <taxon>Parasitiformes</taxon>
        <taxon>Ixodida</taxon>
        <taxon>Ixodoidea</taxon>
        <taxon>Ixodidae</taxon>
        <taxon>Amblyomminae</taxon>
        <taxon>Amblyomma</taxon>
    </lineage>
</organism>
<evidence type="ECO:0008006" key="12">
    <source>
        <dbReference type="Google" id="ProtNLM"/>
    </source>
</evidence>
<dbReference type="InterPro" id="IPR001128">
    <property type="entry name" value="Cyt_P450"/>
</dbReference>
<keyword evidence="5 9" id="KW-0560">Oxidoreductase</keyword>
<dbReference type="InterPro" id="IPR017972">
    <property type="entry name" value="Cyt_P450_CS"/>
</dbReference>
<dbReference type="Proteomes" id="UP001321473">
    <property type="component" value="Unassembled WGS sequence"/>
</dbReference>
<keyword evidence="3 8" id="KW-0349">Heme</keyword>
<dbReference type="SUPFAM" id="SSF48264">
    <property type="entry name" value="Cytochrome P450"/>
    <property type="match status" value="1"/>
</dbReference>
<dbReference type="PRINTS" id="PR00385">
    <property type="entry name" value="P450"/>
</dbReference>
<evidence type="ECO:0000313" key="11">
    <source>
        <dbReference type="Proteomes" id="UP001321473"/>
    </source>
</evidence>
<dbReference type="AlphaFoldDB" id="A0AAQ4FCZ2"/>
<dbReference type="CDD" id="cd11054">
    <property type="entry name" value="CYP24A1-like"/>
    <property type="match status" value="1"/>
</dbReference>
<evidence type="ECO:0000256" key="4">
    <source>
        <dbReference type="ARBA" id="ARBA00022723"/>
    </source>
</evidence>
<dbReference type="PANTHER" id="PTHR24279:SF120">
    <property type="entry name" value="CYTOCHROME P450"/>
    <property type="match status" value="1"/>
</dbReference>
<gene>
    <name evidence="10" type="ORF">V5799_008579</name>
</gene>
<evidence type="ECO:0000256" key="1">
    <source>
        <dbReference type="ARBA" id="ARBA00001971"/>
    </source>
</evidence>
<dbReference type="GO" id="GO:0005506">
    <property type="term" value="F:iron ion binding"/>
    <property type="evidence" value="ECO:0007669"/>
    <property type="project" value="InterPro"/>
</dbReference>
<keyword evidence="4 8" id="KW-0479">Metal-binding</keyword>
<dbReference type="Gene3D" id="1.10.630.10">
    <property type="entry name" value="Cytochrome P450"/>
    <property type="match status" value="1"/>
</dbReference>
<evidence type="ECO:0000256" key="9">
    <source>
        <dbReference type="RuleBase" id="RU000461"/>
    </source>
</evidence>
<dbReference type="PANTHER" id="PTHR24279">
    <property type="entry name" value="CYTOCHROME P450"/>
    <property type="match status" value="1"/>
</dbReference>
<dbReference type="Pfam" id="PF00067">
    <property type="entry name" value="p450"/>
    <property type="match status" value="1"/>
</dbReference>
<evidence type="ECO:0000256" key="2">
    <source>
        <dbReference type="ARBA" id="ARBA00010617"/>
    </source>
</evidence>
<keyword evidence="6 8" id="KW-0408">Iron</keyword>
<evidence type="ECO:0000256" key="3">
    <source>
        <dbReference type="ARBA" id="ARBA00022617"/>
    </source>
</evidence>
<dbReference type="GO" id="GO:0020037">
    <property type="term" value="F:heme binding"/>
    <property type="evidence" value="ECO:0007669"/>
    <property type="project" value="InterPro"/>
</dbReference>
<accession>A0AAQ4FCZ2</accession>
<dbReference type="FunFam" id="1.10.630.10:FF:000006">
    <property type="entry name" value="Cytochrome P450 302a1, mitochondrial"/>
    <property type="match status" value="1"/>
</dbReference>
<keyword evidence="11" id="KW-1185">Reference proteome</keyword>
<evidence type="ECO:0000256" key="6">
    <source>
        <dbReference type="ARBA" id="ARBA00023004"/>
    </source>
</evidence>
<sequence length="520" mass="59111">MKAQCAAARATAAKARLASTNALVSTPEGSHALGAKPFSEMPRVPSFPVMGSSWIYSRLFGKHHPDQRHKASMEMYRKYGPIVVEKLPGRYSLVHLFSGNDIRNLYQEEGKEPFRLGATAFSHYRASRPEYYADVGILNLQGKDWLKVRTSTQQHTLRVRTTMSYLPSMNKIAEETLDLISRLMDDNGEVKDCFTLFQRWALESVALASVDARLGSLRHPLDMTCDGPAILDDMRTVFACMQKFGYRFPYFRYFRTPTWRRFEKVMDDFTVRIFRHIQAAAQRMNSEVSEHEPTILEHLLREKKLSFGEIFTFTSDFNLAGVDTSATAATYLLFHLAKNPRAQEKARQEAMTVLGATPSSIEPQQLEKLSFIKACLKESMRLNPSIPGIYRKLDHDVVMSGYVVPAGVPIFAETYVAGHVEENFGLPEHFLPERWLKTEQGNLHHDGYASLPFSFGARMCLGRRIAELQICTLFAKILLKYRVEFKGDNLEFHGQLINVPKDPTDFHFKKLNSSAHVHAG</sequence>
<dbReference type="InterPro" id="IPR050479">
    <property type="entry name" value="CYP11_CYP27_families"/>
</dbReference>
<comment type="caution">
    <text evidence="10">The sequence shown here is derived from an EMBL/GenBank/DDBJ whole genome shotgun (WGS) entry which is preliminary data.</text>
</comment>
<comment type="cofactor">
    <cofactor evidence="1 8">
        <name>heme</name>
        <dbReference type="ChEBI" id="CHEBI:30413"/>
    </cofactor>
</comment>
<evidence type="ECO:0000256" key="5">
    <source>
        <dbReference type="ARBA" id="ARBA00023002"/>
    </source>
</evidence>
<evidence type="ECO:0000313" key="10">
    <source>
        <dbReference type="EMBL" id="KAK8785059.1"/>
    </source>
</evidence>
<name>A0AAQ4FCZ2_AMBAM</name>
<dbReference type="PRINTS" id="PR00463">
    <property type="entry name" value="EP450I"/>
</dbReference>
<dbReference type="GO" id="GO:0016705">
    <property type="term" value="F:oxidoreductase activity, acting on paired donors, with incorporation or reduction of molecular oxygen"/>
    <property type="evidence" value="ECO:0007669"/>
    <property type="project" value="InterPro"/>
</dbReference>
<dbReference type="PROSITE" id="PS00086">
    <property type="entry name" value="CYTOCHROME_P450"/>
    <property type="match status" value="1"/>
</dbReference>
<dbReference type="EMBL" id="JARKHS020003990">
    <property type="protein sequence ID" value="KAK8785059.1"/>
    <property type="molecule type" value="Genomic_DNA"/>
</dbReference>
<dbReference type="GO" id="GO:0004497">
    <property type="term" value="F:monooxygenase activity"/>
    <property type="evidence" value="ECO:0007669"/>
    <property type="project" value="UniProtKB-KW"/>
</dbReference>
<proteinExistence type="inferred from homology"/>
<reference evidence="10 11" key="1">
    <citation type="journal article" date="2023" name="Arcadia Sci">
        <title>De novo assembly of a long-read Amblyomma americanum tick genome.</title>
        <authorList>
            <person name="Chou S."/>
            <person name="Poskanzer K.E."/>
            <person name="Rollins M."/>
            <person name="Thuy-Boun P.S."/>
        </authorList>
    </citation>
    <scope>NUCLEOTIDE SEQUENCE [LARGE SCALE GENOMIC DNA]</scope>
    <source>
        <strain evidence="10">F_SG_1</strain>
        <tissue evidence="10">Salivary glands</tissue>
    </source>
</reference>
<comment type="similarity">
    <text evidence="2 9">Belongs to the cytochrome P450 family.</text>
</comment>
<keyword evidence="7 9" id="KW-0503">Monooxygenase</keyword>
<evidence type="ECO:0000256" key="7">
    <source>
        <dbReference type="ARBA" id="ARBA00023033"/>
    </source>
</evidence>
<feature type="binding site" description="axial binding residue" evidence="8">
    <location>
        <position position="460"/>
    </location>
    <ligand>
        <name>heme</name>
        <dbReference type="ChEBI" id="CHEBI:30413"/>
    </ligand>
    <ligandPart>
        <name>Fe</name>
        <dbReference type="ChEBI" id="CHEBI:18248"/>
    </ligandPart>
</feature>
<protein>
    <recommendedName>
        <fullName evidence="12">Cytochrome</fullName>
    </recommendedName>
</protein>
<evidence type="ECO:0000256" key="8">
    <source>
        <dbReference type="PIRSR" id="PIRSR602401-1"/>
    </source>
</evidence>
<dbReference type="InterPro" id="IPR036396">
    <property type="entry name" value="Cyt_P450_sf"/>
</dbReference>